<organism evidence="1 2">
    <name type="scientific">Billgrantia montanilacus</name>
    <dbReference type="NCBI Taxonomy" id="2282305"/>
    <lineage>
        <taxon>Bacteria</taxon>
        <taxon>Pseudomonadati</taxon>
        <taxon>Pseudomonadota</taxon>
        <taxon>Gammaproteobacteria</taxon>
        <taxon>Oceanospirillales</taxon>
        <taxon>Halomonadaceae</taxon>
        <taxon>Billgrantia</taxon>
    </lineage>
</organism>
<evidence type="ECO:0000313" key="1">
    <source>
        <dbReference type="EMBL" id="RCV90482.1"/>
    </source>
</evidence>
<sequence length="59" mass="6757">MNREALELVAMQLEHASVNWRRIATEHYIRCQPTPTSELDAVADCMADLSRQVRTALED</sequence>
<accession>A0A368U307</accession>
<gene>
    <name evidence="1" type="ORF">DU505_05980</name>
</gene>
<dbReference type="RefSeq" id="WP_114478084.1">
    <property type="nucleotide sequence ID" value="NZ_QPII01000003.1"/>
</dbReference>
<reference evidence="1 2" key="1">
    <citation type="submission" date="2018-07" db="EMBL/GenBank/DDBJ databases">
        <title>Halomonas montanilacus sp. nov., isolated from Lake Pengyan on Tibetan Plateau.</title>
        <authorList>
            <person name="Lu H."/>
            <person name="Xing P."/>
            <person name="Wu Q."/>
        </authorList>
    </citation>
    <scope>NUCLEOTIDE SEQUENCE [LARGE SCALE GENOMIC DNA]</scope>
    <source>
        <strain evidence="1 2">PYC7W</strain>
    </source>
</reference>
<protein>
    <submittedName>
        <fullName evidence="1">Uncharacterized protein</fullName>
    </submittedName>
</protein>
<dbReference type="AlphaFoldDB" id="A0A368U307"/>
<name>A0A368U307_9GAMM</name>
<evidence type="ECO:0000313" key="2">
    <source>
        <dbReference type="Proteomes" id="UP000252405"/>
    </source>
</evidence>
<proteinExistence type="predicted"/>
<comment type="caution">
    <text evidence="1">The sequence shown here is derived from an EMBL/GenBank/DDBJ whole genome shotgun (WGS) entry which is preliminary data.</text>
</comment>
<dbReference type="EMBL" id="QPII01000003">
    <property type="protein sequence ID" value="RCV90482.1"/>
    <property type="molecule type" value="Genomic_DNA"/>
</dbReference>
<keyword evidence="2" id="KW-1185">Reference proteome</keyword>
<dbReference type="Proteomes" id="UP000252405">
    <property type="component" value="Unassembled WGS sequence"/>
</dbReference>